<organism evidence="2 3">
    <name type="scientific">Pichia angusta</name>
    <name type="common">Yeast</name>
    <name type="synonym">Hansenula polymorpha</name>
    <dbReference type="NCBI Taxonomy" id="870730"/>
    <lineage>
        <taxon>Eukaryota</taxon>
        <taxon>Fungi</taxon>
        <taxon>Dikarya</taxon>
        <taxon>Ascomycota</taxon>
        <taxon>Saccharomycotina</taxon>
        <taxon>Pichiomycetes</taxon>
        <taxon>Pichiales</taxon>
        <taxon>Pichiaceae</taxon>
        <taxon>Ogataea</taxon>
    </lineage>
</organism>
<name>A0ABQ7RZP4_PICAN</name>
<dbReference type="Proteomes" id="UP001197328">
    <property type="component" value="Unassembled WGS sequence"/>
</dbReference>
<reference evidence="2 3" key="1">
    <citation type="journal article" date="2021" name="G3 (Bethesda)">
        <title>Genomic diversity, chromosomal rearrangements, and interspecies hybridization in the ogataea polymorpha species complex.</title>
        <authorList>
            <person name="Hanson S.J."/>
            <person name="Cinneide E.O."/>
            <person name="Salzberg L.I."/>
            <person name="Wolfe K.H."/>
            <person name="McGowan J."/>
            <person name="Fitzpatrick D.A."/>
            <person name="Matlin K."/>
        </authorList>
    </citation>
    <scope>NUCLEOTIDE SEQUENCE [LARGE SCALE GENOMIC DNA]</scope>
    <source>
        <strain evidence="2">51-138</strain>
    </source>
</reference>
<evidence type="ECO:0000313" key="2">
    <source>
        <dbReference type="EMBL" id="KAG7850574.1"/>
    </source>
</evidence>
<accession>A0ABQ7RZP4</accession>
<feature type="compositionally biased region" description="Basic and acidic residues" evidence="1">
    <location>
        <begin position="49"/>
        <end position="67"/>
    </location>
</feature>
<evidence type="ECO:0000256" key="1">
    <source>
        <dbReference type="SAM" id="MobiDB-lite"/>
    </source>
</evidence>
<dbReference type="EMBL" id="JAHLVD010000004">
    <property type="protein sequence ID" value="KAG7850574.1"/>
    <property type="molecule type" value="Genomic_DNA"/>
</dbReference>
<feature type="compositionally biased region" description="Polar residues" evidence="1">
    <location>
        <begin position="8"/>
        <end position="23"/>
    </location>
</feature>
<feature type="region of interest" description="Disordered" evidence="1">
    <location>
        <begin position="1"/>
        <end position="102"/>
    </location>
</feature>
<evidence type="ECO:0000313" key="3">
    <source>
        <dbReference type="Proteomes" id="UP001197328"/>
    </source>
</evidence>
<proteinExistence type="predicted"/>
<protein>
    <submittedName>
        <fullName evidence="2">Uncharacterized protein</fullName>
    </submittedName>
</protein>
<feature type="compositionally biased region" description="Polar residues" evidence="1">
    <location>
        <begin position="82"/>
        <end position="92"/>
    </location>
</feature>
<keyword evidence="3" id="KW-1185">Reference proteome</keyword>
<comment type="caution">
    <text evidence="2">The sequence shown here is derived from an EMBL/GenBank/DDBJ whole genome shotgun (WGS) entry which is preliminary data.</text>
</comment>
<gene>
    <name evidence="2" type="ORF">KL940_002134</name>
</gene>
<sequence length="102" mass="11367">MNGYDLALSQQSGLVDSSKSTQPRHVKENRYRLDTLTPHEASTNSPLRASDHAFVEDKYHPDTHNAADPENLGLEEAIRLATNRTQGSSQILNPKRFRPAKG</sequence>